<evidence type="ECO:0000256" key="1">
    <source>
        <dbReference type="PROSITE-ProRule" id="PRU00339"/>
    </source>
</evidence>
<dbReference type="InterPro" id="IPR011990">
    <property type="entry name" value="TPR-like_helical_dom_sf"/>
</dbReference>
<dbReference type="PANTHER" id="PTHR43081:SF19">
    <property type="entry name" value="PH-SENSITIVE ADENYLATE CYCLASE RV1264"/>
    <property type="match status" value="1"/>
</dbReference>
<name>A0ABS5FE59_9BRAD</name>
<dbReference type="InterPro" id="IPR019734">
    <property type="entry name" value="TPR_rpt"/>
</dbReference>
<evidence type="ECO:0000313" key="3">
    <source>
        <dbReference type="EMBL" id="MBR0794949.1"/>
    </source>
</evidence>
<feature type="repeat" description="TPR" evidence="1">
    <location>
        <begin position="418"/>
        <end position="451"/>
    </location>
</feature>
<keyword evidence="1" id="KW-0802">TPR repeat</keyword>
<dbReference type="Gene3D" id="3.30.70.1230">
    <property type="entry name" value="Nucleotide cyclase"/>
    <property type="match status" value="1"/>
</dbReference>
<dbReference type="Proteomes" id="UP001315278">
    <property type="component" value="Unassembled WGS sequence"/>
</dbReference>
<dbReference type="Gene3D" id="1.25.40.10">
    <property type="entry name" value="Tetratricopeptide repeat domain"/>
    <property type="match status" value="1"/>
</dbReference>
<reference evidence="4" key="1">
    <citation type="journal article" date="2021" name="ISME J.">
        <title>Evolutionary origin and ecological implication of a unique nif island in free-living Bradyrhizobium lineages.</title>
        <authorList>
            <person name="Tao J."/>
        </authorList>
    </citation>
    <scope>NUCLEOTIDE SEQUENCE [LARGE SCALE GENOMIC DNA]</scope>
    <source>
        <strain evidence="4">SZCCT0434</strain>
    </source>
</reference>
<accession>A0ABS5FE59</accession>
<dbReference type="PANTHER" id="PTHR43081">
    <property type="entry name" value="ADENYLATE CYCLASE, TERMINAL-DIFFERENTIATION SPECIFIC-RELATED"/>
    <property type="match status" value="1"/>
</dbReference>
<protein>
    <recommendedName>
        <fullName evidence="2">Guanylate cyclase domain-containing protein</fullName>
    </recommendedName>
</protein>
<sequence>MAVSRKLVAVFAADVEGYSRLMGADEVGTLKGLTERRAILDRLIEEHGGRIANTAGDSVLAEFGSAVEAVQCAVEAQTALAQTNSSLPPDKYISFRIGVHIGDVMVRAGDLFGDGVNIAARLQSIAEPGSVCISGATYEQVKKVLPLSFTDLGPQQVKNIGEPIRGYVAGRLVDTPSAAAFASSSKSLPLPDKPSIAVLPFHNMSGEPEQEYFADGIAEDVLTTLSKIQELLVIARNSSFVFRGQARDIREIGRILGVRYVLEGSVRKAGNRVRLAAQLIDSLNGSHVWADRFEGDLDDVFDLQDRITQDIVAALEVRLTFGEVARVWRKRSGSPLVYEHFIRGRTLNLNYAKHTHAQARLELERALAINPAFTPALCILAFTVTDQVRFGWRRDETTSYETALEHGGQAVTADPSNCYGYMAIGYVRLYQRQYDEALAAGEKAIALGPNCSDAYTVAGMCLSYAGDFRKCAEYEKQSQRLSPLSRNDSMVDEARAKFHLGNPVAARDIASRVLVERPHWLTAQAILVASLWNLGSEDEARLTVKRMLADHPSLTASRWAQGLPYRHQTDLDAVVTPLRLAGMPE</sequence>
<evidence type="ECO:0000259" key="2">
    <source>
        <dbReference type="PROSITE" id="PS50125"/>
    </source>
</evidence>
<dbReference type="InterPro" id="IPR001054">
    <property type="entry name" value="A/G_cyclase"/>
</dbReference>
<dbReference type="EMBL" id="JAFCJH010000004">
    <property type="protein sequence ID" value="MBR0794949.1"/>
    <property type="molecule type" value="Genomic_DNA"/>
</dbReference>
<keyword evidence="4" id="KW-1185">Reference proteome</keyword>
<dbReference type="InterPro" id="IPR029787">
    <property type="entry name" value="Nucleotide_cyclase"/>
</dbReference>
<dbReference type="Gene3D" id="3.40.50.10070">
    <property type="entry name" value="TolB, N-terminal domain"/>
    <property type="match status" value="1"/>
</dbReference>
<comment type="caution">
    <text evidence="3">The sequence shown here is derived from an EMBL/GenBank/DDBJ whole genome shotgun (WGS) entry which is preliminary data.</text>
</comment>
<dbReference type="CDD" id="cd07302">
    <property type="entry name" value="CHD"/>
    <property type="match status" value="1"/>
</dbReference>
<organism evidence="3 4">
    <name type="scientific">Bradyrhizobium jicamae</name>
    <dbReference type="NCBI Taxonomy" id="280332"/>
    <lineage>
        <taxon>Bacteria</taxon>
        <taxon>Pseudomonadati</taxon>
        <taxon>Pseudomonadota</taxon>
        <taxon>Alphaproteobacteria</taxon>
        <taxon>Hyphomicrobiales</taxon>
        <taxon>Nitrobacteraceae</taxon>
        <taxon>Bradyrhizobium</taxon>
    </lineage>
</organism>
<evidence type="ECO:0000313" key="4">
    <source>
        <dbReference type="Proteomes" id="UP001315278"/>
    </source>
</evidence>
<dbReference type="SUPFAM" id="SSF48452">
    <property type="entry name" value="TPR-like"/>
    <property type="match status" value="2"/>
</dbReference>
<feature type="domain" description="Guanylate cyclase" evidence="2">
    <location>
        <begin position="9"/>
        <end position="123"/>
    </location>
</feature>
<dbReference type="InterPro" id="IPR050697">
    <property type="entry name" value="Adenylyl/Guanylyl_Cyclase_3/4"/>
</dbReference>
<dbReference type="PROSITE" id="PS50125">
    <property type="entry name" value="GUANYLATE_CYCLASE_2"/>
    <property type="match status" value="1"/>
</dbReference>
<gene>
    <name evidence="3" type="ORF">JQ615_06065</name>
</gene>
<dbReference type="SUPFAM" id="SSF55073">
    <property type="entry name" value="Nucleotide cyclase"/>
    <property type="match status" value="1"/>
</dbReference>
<dbReference type="PROSITE" id="PS50005">
    <property type="entry name" value="TPR"/>
    <property type="match status" value="1"/>
</dbReference>
<dbReference type="SMART" id="SM00044">
    <property type="entry name" value="CYCc"/>
    <property type="match status" value="1"/>
</dbReference>
<proteinExistence type="predicted"/>
<dbReference type="SMART" id="SM00028">
    <property type="entry name" value="TPR"/>
    <property type="match status" value="2"/>
</dbReference>
<dbReference type="Pfam" id="PF00211">
    <property type="entry name" value="Guanylate_cyc"/>
    <property type="match status" value="1"/>
</dbReference>